<evidence type="ECO:0000259" key="5">
    <source>
        <dbReference type="PROSITE" id="PS50977"/>
    </source>
</evidence>
<reference evidence="6 7" key="2">
    <citation type="submission" date="2015-03" db="EMBL/GenBank/DDBJ databases">
        <authorList>
            <person name="Chan K.-G."/>
        </authorList>
    </citation>
    <scope>NUCLEOTIDE SEQUENCE [LARGE SCALE GENOMIC DNA]</scope>
    <source>
        <strain evidence="6 7">RB-25</strain>
    </source>
</reference>
<feature type="domain" description="HTH tetR-type" evidence="5">
    <location>
        <begin position="9"/>
        <end position="69"/>
    </location>
</feature>
<dbReference type="HOGENOM" id="CLU_069356_28_0_6"/>
<organism evidence="6 7">
    <name type="scientific">Chania multitudinisentens RB-25</name>
    <dbReference type="NCBI Taxonomy" id="1441930"/>
    <lineage>
        <taxon>Bacteria</taxon>
        <taxon>Pseudomonadati</taxon>
        <taxon>Pseudomonadota</taxon>
        <taxon>Gammaproteobacteria</taxon>
        <taxon>Enterobacterales</taxon>
        <taxon>Yersiniaceae</taxon>
        <taxon>Chania</taxon>
    </lineage>
</organism>
<keyword evidence="1" id="KW-0805">Transcription regulation</keyword>
<keyword evidence="2 4" id="KW-0238">DNA-binding</keyword>
<evidence type="ECO:0000256" key="2">
    <source>
        <dbReference type="ARBA" id="ARBA00023125"/>
    </source>
</evidence>
<evidence type="ECO:0000256" key="1">
    <source>
        <dbReference type="ARBA" id="ARBA00023015"/>
    </source>
</evidence>
<keyword evidence="7" id="KW-1185">Reference proteome</keyword>
<dbReference type="Proteomes" id="UP000019030">
    <property type="component" value="Chromosome"/>
</dbReference>
<dbReference type="Pfam" id="PF00440">
    <property type="entry name" value="TetR_N"/>
    <property type="match status" value="1"/>
</dbReference>
<dbReference type="GO" id="GO:0003677">
    <property type="term" value="F:DNA binding"/>
    <property type="evidence" value="ECO:0007669"/>
    <property type="project" value="UniProtKB-UniRule"/>
</dbReference>
<proteinExistence type="predicted"/>
<dbReference type="InterPro" id="IPR023772">
    <property type="entry name" value="DNA-bd_HTH_TetR-type_CS"/>
</dbReference>
<evidence type="ECO:0000313" key="7">
    <source>
        <dbReference type="Proteomes" id="UP000019030"/>
    </source>
</evidence>
<dbReference type="EMBL" id="CP007044">
    <property type="protein sequence ID" value="AHG18883.1"/>
    <property type="molecule type" value="Genomic_DNA"/>
</dbReference>
<sequence>MAKRGRPRNFDKSHVLQQAMLTFWQHGYEGTSMTDLITAMGLSSPSIYAAFNSKENLFRESVALYRITEGGRVWSTAMAAPTARAAVETMLRISAEDFTQPGRPRGCLVVLGALLADRENEVVYKELKQYRAESLDMLILRLKKGAIEGELLSGQDWRAIATYFITVQQGMSIQARDGTSRQTLLRIASSAMASWDTLCLSHSPTKN</sequence>
<dbReference type="KEGG" id="sfo:Z042_04140"/>
<accession>W0L536</accession>
<keyword evidence="3" id="KW-0804">Transcription</keyword>
<evidence type="ECO:0000313" key="6">
    <source>
        <dbReference type="EMBL" id="AHG18883.1"/>
    </source>
</evidence>
<dbReference type="OrthoDB" id="270177at2"/>
<dbReference type="InterPro" id="IPR009057">
    <property type="entry name" value="Homeodomain-like_sf"/>
</dbReference>
<dbReference type="Gene3D" id="1.10.10.60">
    <property type="entry name" value="Homeodomain-like"/>
    <property type="match status" value="1"/>
</dbReference>
<dbReference type="PANTHER" id="PTHR47506">
    <property type="entry name" value="TRANSCRIPTIONAL REGULATORY PROTEIN"/>
    <property type="match status" value="1"/>
</dbReference>
<dbReference type="AlphaFoldDB" id="W0L536"/>
<dbReference type="InterPro" id="IPR036271">
    <property type="entry name" value="Tet_transcr_reg_TetR-rel_C_sf"/>
</dbReference>
<dbReference type="eggNOG" id="COG1309">
    <property type="taxonomic scope" value="Bacteria"/>
</dbReference>
<dbReference type="PROSITE" id="PS50977">
    <property type="entry name" value="HTH_TETR_2"/>
    <property type="match status" value="1"/>
</dbReference>
<dbReference type="SUPFAM" id="SSF46689">
    <property type="entry name" value="Homeodomain-like"/>
    <property type="match status" value="1"/>
</dbReference>
<protein>
    <submittedName>
        <fullName evidence="6">TetR family transcriptional regulator</fullName>
    </submittedName>
</protein>
<dbReference type="RefSeq" id="WP_024913394.1">
    <property type="nucleotide sequence ID" value="NZ_CP007044.2"/>
</dbReference>
<dbReference type="InterPro" id="IPR001647">
    <property type="entry name" value="HTH_TetR"/>
</dbReference>
<feature type="DNA-binding region" description="H-T-H motif" evidence="4">
    <location>
        <begin position="32"/>
        <end position="51"/>
    </location>
</feature>
<dbReference type="PATRIC" id="fig|1441930.4.peg.823"/>
<dbReference type="PROSITE" id="PS01081">
    <property type="entry name" value="HTH_TETR_1"/>
    <property type="match status" value="1"/>
</dbReference>
<dbReference type="PANTHER" id="PTHR47506:SF1">
    <property type="entry name" value="HTH-TYPE TRANSCRIPTIONAL REGULATOR YJDC"/>
    <property type="match status" value="1"/>
</dbReference>
<dbReference type="Gene3D" id="1.10.357.10">
    <property type="entry name" value="Tetracycline Repressor, domain 2"/>
    <property type="match status" value="1"/>
</dbReference>
<dbReference type="SUPFAM" id="SSF48498">
    <property type="entry name" value="Tetracyclin repressor-like, C-terminal domain"/>
    <property type="match status" value="1"/>
</dbReference>
<dbReference type="STRING" id="1441930.Z042_04140"/>
<reference evidence="6 7" key="1">
    <citation type="submission" date="2014-01" db="EMBL/GenBank/DDBJ databases">
        <title>Isolation of Serratia multitudinisentens RB-25 from Ex-Landfill site.</title>
        <authorList>
            <person name="Robson E.H.J."/>
        </authorList>
    </citation>
    <scope>NUCLEOTIDE SEQUENCE [LARGE SCALE GENOMIC DNA]</scope>
    <source>
        <strain evidence="6 7">RB-25</strain>
    </source>
</reference>
<name>W0L536_9GAMM</name>
<gene>
    <name evidence="6" type="ORF">Z042_04140</name>
</gene>
<evidence type="ECO:0000256" key="4">
    <source>
        <dbReference type="PROSITE-ProRule" id="PRU00335"/>
    </source>
</evidence>
<evidence type="ECO:0000256" key="3">
    <source>
        <dbReference type="ARBA" id="ARBA00023163"/>
    </source>
</evidence>